<dbReference type="Pfam" id="PF03960">
    <property type="entry name" value="ArsC"/>
    <property type="match status" value="1"/>
</dbReference>
<dbReference type="SUPFAM" id="SSF52833">
    <property type="entry name" value="Thioredoxin-like"/>
    <property type="match status" value="1"/>
</dbReference>
<dbReference type="AlphaFoldDB" id="A0A512RHK7"/>
<gene>
    <name evidence="3" type="ORF">CCY01nite_14460</name>
</gene>
<organism evidence="3 4">
    <name type="scientific">Chitinophaga cymbidii</name>
    <dbReference type="NCBI Taxonomy" id="1096750"/>
    <lineage>
        <taxon>Bacteria</taxon>
        <taxon>Pseudomonadati</taxon>
        <taxon>Bacteroidota</taxon>
        <taxon>Chitinophagia</taxon>
        <taxon>Chitinophagales</taxon>
        <taxon>Chitinophagaceae</taxon>
        <taxon>Chitinophaga</taxon>
    </lineage>
</organism>
<evidence type="ECO:0000313" key="4">
    <source>
        <dbReference type="Proteomes" id="UP000321436"/>
    </source>
</evidence>
<evidence type="ECO:0000313" key="3">
    <source>
        <dbReference type="EMBL" id="GEP95186.1"/>
    </source>
</evidence>
<evidence type="ECO:0000256" key="1">
    <source>
        <dbReference type="ARBA" id="ARBA00007198"/>
    </source>
</evidence>
<dbReference type="InterPro" id="IPR036249">
    <property type="entry name" value="Thioredoxin-like_sf"/>
</dbReference>
<reference evidence="3 4" key="1">
    <citation type="submission" date="2019-07" db="EMBL/GenBank/DDBJ databases">
        <title>Whole genome shotgun sequence of Chitinophaga cymbidii NBRC 109752.</title>
        <authorList>
            <person name="Hosoyama A."/>
            <person name="Uohara A."/>
            <person name="Ohji S."/>
            <person name="Ichikawa N."/>
        </authorList>
    </citation>
    <scope>NUCLEOTIDE SEQUENCE [LARGE SCALE GENOMIC DNA]</scope>
    <source>
        <strain evidence="3 4">NBRC 109752</strain>
    </source>
</reference>
<dbReference type="Proteomes" id="UP000321436">
    <property type="component" value="Unassembled WGS sequence"/>
</dbReference>
<dbReference type="PANTHER" id="PTHR30041:SF8">
    <property type="entry name" value="PROTEIN YFFB"/>
    <property type="match status" value="1"/>
</dbReference>
<dbReference type="EMBL" id="BKAU01000001">
    <property type="protein sequence ID" value="GEP95186.1"/>
    <property type="molecule type" value="Genomic_DNA"/>
</dbReference>
<dbReference type="PROSITE" id="PS51353">
    <property type="entry name" value="ARSC"/>
    <property type="match status" value="1"/>
</dbReference>
<evidence type="ECO:0000256" key="2">
    <source>
        <dbReference type="PROSITE-ProRule" id="PRU01282"/>
    </source>
</evidence>
<proteinExistence type="inferred from homology"/>
<comment type="caution">
    <text evidence="3">The sequence shown here is derived from an EMBL/GenBank/DDBJ whole genome shotgun (WGS) entry which is preliminary data.</text>
</comment>
<dbReference type="PANTHER" id="PTHR30041">
    <property type="entry name" value="ARSENATE REDUCTASE"/>
    <property type="match status" value="1"/>
</dbReference>
<sequence length="116" mass="13490">MYYLSTCSTCKKILEETNAVGKGFALQDIKKEKITPEQLDQMKEMTGSYESLFSRRSQKYRPMGLDERDLTEEEYRSLILEEYTFLKRPVTIAGKKIFVGNDKKTVEALKNFVNQS</sequence>
<name>A0A512RHK7_9BACT</name>
<accession>A0A512RHK7</accession>
<dbReference type="InterPro" id="IPR006660">
    <property type="entry name" value="Arsenate_reductase-like"/>
</dbReference>
<keyword evidence="4" id="KW-1185">Reference proteome</keyword>
<dbReference type="Gene3D" id="3.40.30.10">
    <property type="entry name" value="Glutaredoxin"/>
    <property type="match status" value="1"/>
</dbReference>
<protein>
    <submittedName>
        <fullName evidence="3">Arsenate reductase</fullName>
    </submittedName>
</protein>
<comment type="similarity">
    <text evidence="1 2">Belongs to the ArsC family.</text>
</comment>